<keyword evidence="2" id="KW-1185">Reference proteome</keyword>
<comment type="caution">
    <text evidence="1">The sequence shown here is derived from an EMBL/GenBank/DDBJ whole genome shotgun (WGS) entry which is preliminary data.</text>
</comment>
<reference evidence="1" key="1">
    <citation type="submission" date="2020-09" db="EMBL/GenBank/DDBJ databases">
        <title>Genome-Enabled Discovery of Anthraquinone Biosynthesis in Senna tora.</title>
        <authorList>
            <person name="Kang S.-H."/>
            <person name="Pandey R.P."/>
            <person name="Lee C.-M."/>
            <person name="Sim J.-S."/>
            <person name="Jeong J.-T."/>
            <person name="Choi B.-S."/>
            <person name="Jung M."/>
            <person name="Ginzburg D."/>
            <person name="Zhao K."/>
            <person name="Won S.Y."/>
            <person name="Oh T.-J."/>
            <person name="Yu Y."/>
            <person name="Kim N.-H."/>
            <person name="Lee O.R."/>
            <person name="Lee T.-H."/>
            <person name="Bashyal P."/>
            <person name="Kim T.-S."/>
            <person name="Lee W.-H."/>
            <person name="Kawkins C."/>
            <person name="Kim C.-K."/>
            <person name="Kim J.S."/>
            <person name="Ahn B.O."/>
            <person name="Rhee S.Y."/>
            <person name="Sohng J.K."/>
        </authorList>
    </citation>
    <scope>NUCLEOTIDE SEQUENCE</scope>
    <source>
        <tissue evidence="1">Leaf</tissue>
    </source>
</reference>
<gene>
    <name evidence="1" type="ORF">G2W53_020716</name>
</gene>
<proteinExistence type="predicted"/>
<dbReference type="Proteomes" id="UP000634136">
    <property type="component" value="Unassembled WGS sequence"/>
</dbReference>
<dbReference type="EMBL" id="JAAIUW010000007">
    <property type="protein sequence ID" value="KAF7822572.1"/>
    <property type="molecule type" value="Genomic_DNA"/>
</dbReference>
<sequence length="38" mass="4219">MEDQDALHDAAMSKRFNIETTGDTVEALAVHQGLIFEN</sequence>
<name>A0A834TJR5_9FABA</name>
<accession>A0A834TJR5</accession>
<organism evidence="1 2">
    <name type="scientific">Senna tora</name>
    <dbReference type="NCBI Taxonomy" id="362788"/>
    <lineage>
        <taxon>Eukaryota</taxon>
        <taxon>Viridiplantae</taxon>
        <taxon>Streptophyta</taxon>
        <taxon>Embryophyta</taxon>
        <taxon>Tracheophyta</taxon>
        <taxon>Spermatophyta</taxon>
        <taxon>Magnoliopsida</taxon>
        <taxon>eudicotyledons</taxon>
        <taxon>Gunneridae</taxon>
        <taxon>Pentapetalae</taxon>
        <taxon>rosids</taxon>
        <taxon>fabids</taxon>
        <taxon>Fabales</taxon>
        <taxon>Fabaceae</taxon>
        <taxon>Caesalpinioideae</taxon>
        <taxon>Cassia clade</taxon>
        <taxon>Senna</taxon>
    </lineage>
</organism>
<protein>
    <submittedName>
        <fullName evidence="1">Uncharacterized protein</fullName>
    </submittedName>
</protein>
<evidence type="ECO:0000313" key="2">
    <source>
        <dbReference type="Proteomes" id="UP000634136"/>
    </source>
</evidence>
<evidence type="ECO:0000313" key="1">
    <source>
        <dbReference type="EMBL" id="KAF7822572.1"/>
    </source>
</evidence>
<dbReference type="AlphaFoldDB" id="A0A834TJR5"/>